<dbReference type="OrthoDB" id="429326at2759"/>
<accession>A0A812IQ04</accession>
<dbReference type="CDD" id="cd00257">
    <property type="entry name" value="beta-trefoil_FSCN-like"/>
    <property type="match status" value="1"/>
</dbReference>
<gene>
    <name evidence="1" type="ORF">SNEC2469_LOCUS252</name>
</gene>
<dbReference type="Proteomes" id="UP000601435">
    <property type="component" value="Unassembled WGS sequence"/>
</dbReference>
<sequence>MNSGAGMDTSGPQGLDWPAGWEWELFTVVDAGNGEVAFHNPKWNRFVWMEGHTCVATNTAPAQAFNRDWAKARFMEVTAPDNTIGLYNKAEGRYLRLHNTFMDASVPASSEFPAGFTYERFQIVPTGHYGGIKPGMVVALYNTHWRRFIRMHGTFMDASPEHPHHLANKAGYPADWTWEQFTV</sequence>
<protein>
    <submittedName>
        <fullName evidence="1">Uncharacterized protein</fullName>
    </submittedName>
</protein>
<reference evidence="1" key="1">
    <citation type="submission" date="2021-02" db="EMBL/GenBank/DDBJ databases">
        <authorList>
            <person name="Dougan E. K."/>
            <person name="Rhodes N."/>
            <person name="Thang M."/>
            <person name="Chan C."/>
        </authorList>
    </citation>
    <scope>NUCLEOTIDE SEQUENCE</scope>
</reference>
<name>A0A812IQ04_9DINO</name>
<dbReference type="AlphaFoldDB" id="A0A812IQ04"/>
<comment type="caution">
    <text evidence="1">The sequence shown here is derived from an EMBL/GenBank/DDBJ whole genome shotgun (WGS) entry which is preliminary data.</text>
</comment>
<evidence type="ECO:0000313" key="1">
    <source>
        <dbReference type="EMBL" id="CAE7154950.1"/>
    </source>
</evidence>
<organism evidence="1 2">
    <name type="scientific">Symbiodinium necroappetens</name>
    <dbReference type="NCBI Taxonomy" id="1628268"/>
    <lineage>
        <taxon>Eukaryota</taxon>
        <taxon>Sar</taxon>
        <taxon>Alveolata</taxon>
        <taxon>Dinophyceae</taxon>
        <taxon>Suessiales</taxon>
        <taxon>Symbiodiniaceae</taxon>
        <taxon>Symbiodinium</taxon>
    </lineage>
</organism>
<evidence type="ECO:0000313" key="2">
    <source>
        <dbReference type="Proteomes" id="UP000601435"/>
    </source>
</evidence>
<feature type="non-terminal residue" evidence="1">
    <location>
        <position position="183"/>
    </location>
</feature>
<dbReference type="Gene3D" id="2.80.10.50">
    <property type="match status" value="1"/>
</dbReference>
<keyword evidence="2" id="KW-1185">Reference proteome</keyword>
<dbReference type="EMBL" id="CAJNJA010000710">
    <property type="protein sequence ID" value="CAE7154950.1"/>
    <property type="molecule type" value="Genomic_DNA"/>
</dbReference>
<proteinExistence type="predicted"/>